<name>A0A3P3YIU9_PLABS</name>
<reference evidence="2 3" key="1">
    <citation type="submission" date="2018-03" db="EMBL/GenBank/DDBJ databases">
        <authorList>
            <person name="Fogelqvist J."/>
        </authorList>
    </citation>
    <scope>NUCLEOTIDE SEQUENCE [LARGE SCALE GENOMIC DNA]</scope>
</reference>
<accession>A0A3P3YIU9</accession>
<evidence type="ECO:0000313" key="2">
    <source>
        <dbReference type="EMBL" id="SPR00075.1"/>
    </source>
</evidence>
<feature type="compositionally biased region" description="Basic residues" evidence="1">
    <location>
        <begin position="65"/>
        <end position="74"/>
    </location>
</feature>
<dbReference type="EMBL" id="OVEO01000013">
    <property type="protein sequence ID" value="SPR00075.1"/>
    <property type="molecule type" value="Genomic_DNA"/>
</dbReference>
<proteinExistence type="predicted"/>
<gene>
    <name evidence="2" type="ORF">PLBR_LOCUS7290</name>
</gene>
<sequence length="302" mass="34458">MGYAWRRIAYTEGSDRQWVRIAQMASTAPGGDTGGTTPRLAVQRRRPRTASVTTAEGHPAISRIGRAKPHRRPGSAHAPARVATEPDIDDDDPLMKPPTPPGSPRLSKALTKVPKQRRRPAGSNMSPVVWRALVIATRAAQQRVRDYSSRQAALMSLRPVDNEDRQDVKVDRFLQRIETIKNPSGGGALRTHAGVPRTILTSDDEMDMPTDPVLRRRERIRRRTMEVEKGVCAAKQRLRRMRELEKLEDLEIDVMLKEAKQDECRREQTAQDAVHRAKQRIWMWRTKHRGDDADQIYKYKPF</sequence>
<feature type="region of interest" description="Disordered" evidence="1">
    <location>
        <begin position="25"/>
        <end position="124"/>
    </location>
</feature>
<geneLocation type="mitochondrion" evidence="2"/>
<evidence type="ECO:0000313" key="3">
    <source>
        <dbReference type="Proteomes" id="UP000290189"/>
    </source>
</evidence>
<evidence type="ECO:0000256" key="1">
    <source>
        <dbReference type="SAM" id="MobiDB-lite"/>
    </source>
</evidence>
<dbReference type="AlphaFoldDB" id="A0A3P3YIU9"/>
<organism evidence="2 3">
    <name type="scientific">Plasmodiophora brassicae</name>
    <name type="common">Clubroot disease agent</name>
    <dbReference type="NCBI Taxonomy" id="37360"/>
    <lineage>
        <taxon>Eukaryota</taxon>
        <taxon>Sar</taxon>
        <taxon>Rhizaria</taxon>
        <taxon>Endomyxa</taxon>
        <taxon>Phytomyxea</taxon>
        <taxon>Plasmodiophorida</taxon>
        <taxon>Plasmodiophoridae</taxon>
        <taxon>Plasmodiophora</taxon>
    </lineage>
</organism>
<keyword evidence="2" id="KW-0496">Mitochondrion</keyword>
<protein>
    <submittedName>
        <fullName evidence="2">Uncharacterized protein</fullName>
    </submittedName>
</protein>
<dbReference type="Proteomes" id="UP000290189">
    <property type="component" value="Unassembled WGS sequence"/>
</dbReference>
<feature type="compositionally biased region" description="Low complexity" evidence="1">
    <location>
        <begin position="27"/>
        <end position="38"/>
    </location>
</feature>